<dbReference type="InterPro" id="IPR039650">
    <property type="entry name" value="HdrA-like"/>
</dbReference>
<dbReference type="Gene3D" id="3.50.50.60">
    <property type="entry name" value="FAD/NAD(P)-binding domain"/>
    <property type="match status" value="1"/>
</dbReference>
<dbReference type="Pfam" id="PF25275">
    <property type="entry name" value="Golvesin_C"/>
    <property type="match status" value="1"/>
</dbReference>
<evidence type="ECO:0000256" key="3">
    <source>
        <dbReference type="ARBA" id="ARBA00023002"/>
    </source>
</evidence>
<comment type="caution">
    <text evidence="7">The sequence shown here is derived from an EMBL/GenBank/DDBJ whole genome shotgun (WGS) entry which is preliminary data.</text>
</comment>
<organism evidence="7 8">
    <name type="scientific">Rhodopirellula islandica</name>
    <dbReference type="NCBI Taxonomy" id="595434"/>
    <lineage>
        <taxon>Bacteria</taxon>
        <taxon>Pseudomonadati</taxon>
        <taxon>Planctomycetota</taxon>
        <taxon>Planctomycetia</taxon>
        <taxon>Pirellulales</taxon>
        <taxon>Pirellulaceae</taxon>
        <taxon>Rhodopirellula</taxon>
    </lineage>
</organism>
<protein>
    <submittedName>
        <fullName evidence="7">Xanthan lyase</fullName>
    </submittedName>
</protein>
<dbReference type="PANTHER" id="PTHR43498">
    <property type="entry name" value="FERREDOXIN:COB-COM HETERODISULFIDE REDUCTASE SUBUNIT A"/>
    <property type="match status" value="1"/>
</dbReference>
<dbReference type="GO" id="GO:0016829">
    <property type="term" value="F:lyase activity"/>
    <property type="evidence" value="ECO:0007669"/>
    <property type="project" value="UniProtKB-KW"/>
</dbReference>
<dbReference type="SUPFAM" id="SSF51905">
    <property type="entry name" value="FAD/NAD(P)-binding domain"/>
    <property type="match status" value="1"/>
</dbReference>
<dbReference type="InterPro" id="IPR036188">
    <property type="entry name" value="FAD/NAD-bd_sf"/>
</dbReference>
<accession>A0A0J1BCF4</accession>
<evidence type="ECO:0000256" key="1">
    <source>
        <dbReference type="ARBA" id="ARBA00022485"/>
    </source>
</evidence>
<keyword evidence="5" id="KW-0411">Iron-sulfur</keyword>
<reference evidence="7" key="1">
    <citation type="submission" date="2015-05" db="EMBL/GenBank/DDBJ databases">
        <title>Permanent draft genome of Rhodopirellula islandicus K833.</title>
        <authorList>
            <person name="Kizina J."/>
            <person name="Richter M."/>
            <person name="Glockner F.O."/>
            <person name="Harder J."/>
        </authorList>
    </citation>
    <scope>NUCLEOTIDE SEQUENCE [LARGE SCALE GENOMIC DNA]</scope>
    <source>
        <strain evidence="7">K833</strain>
    </source>
</reference>
<dbReference type="GO" id="GO:0016491">
    <property type="term" value="F:oxidoreductase activity"/>
    <property type="evidence" value="ECO:0007669"/>
    <property type="project" value="UniProtKB-KW"/>
</dbReference>
<keyword evidence="1" id="KW-0004">4Fe-4S</keyword>
<dbReference type="InterPro" id="IPR033803">
    <property type="entry name" value="CBD-like_Golvesin-Xly"/>
</dbReference>
<evidence type="ECO:0000256" key="4">
    <source>
        <dbReference type="ARBA" id="ARBA00023004"/>
    </source>
</evidence>
<dbReference type="GO" id="GO:0051539">
    <property type="term" value="F:4 iron, 4 sulfur cluster binding"/>
    <property type="evidence" value="ECO:0007669"/>
    <property type="project" value="UniProtKB-KW"/>
</dbReference>
<dbReference type="Proteomes" id="UP000036367">
    <property type="component" value="Unassembled WGS sequence"/>
</dbReference>
<evidence type="ECO:0000256" key="5">
    <source>
        <dbReference type="ARBA" id="ARBA00023014"/>
    </source>
</evidence>
<keyword evidence="2" id="KW-0479">Metal-binding</keyword>
<keyword evidence="7" id="KW-0456">Lyase</keyword>
<dbReference type="PANTHER" id="PTHR43498:SF1">
    <property type="entry name" value="COB--COM HETERODISULFIDE REDUCTASE IRON-SULFUR SUBUNIT A"/>
    <property type="match status" value="1"/>
</dbReference>
<dbReference type="AlphaFoldDB" id="A0A0J1BCF4"/>
<dbReference type="GO" id="GO:0046872">
    <property type="term" value="F:metal ion binding"/>
    <property type="evidence" value="ECO:0007669"/>
    <property type="project" value="UniProtKB-KW"/>
</dbReference>
<evidence type="ECO:0000259" key="6">
    <source>
        <dbReference type="Pfam" id="PF25275"/>
    </source>
</evidence>
<name>A0A0J1BCF4_RHOIS</name>
<feature type="domain" description="Golvesin/Xly CBD-like" evidence="6">
    <location>
        <begin position="585"/>
        <end position="712"/>
    </location>
</feature>
<evidence type="ECO:0000313" key="7">
    <source>
        <dbReference type="EMBL" id="KLU04287.1"/>
    </source>
</evidence>
<keyword evidence="3" id="KW-0560">Oxidoreductase</keyword>
<dbReference type="EMBL" id="LECT01000029">
    <property type="protein sequence ID" value="KLU04287.1"/>
    <property type="molecule type" value="Genomic_DNA"/>
</dbReference>
<evidence type="ECO:0000313" key="8">
    <source>
        <dbReference type="Proteomes" id="UP000036367"/>
    </source>
</evidence>
<keyword evidence="8" id="KW-1185">Reference proteome</keyword>
<dbReference type="STRING" id="595434.RISK_003873"/>
<keyword evidence="4" id="KW-0408">Iron</keyword>
<dbReference type="PATRIC" id="fig|595434.4.peg.3673"/>
<evidence type="ECO:0000256" key="2">
    <source>
        <dbReference type="ARBA" id="ARBA00022723"/>
    </source>
</evidence>
<sequence length="719" mass="79449">MNAVPCTFPDAPPLMEIYMSLTPRQNLAVAVMLLLLVGWSMPASAVDPEPVDLVVYGGTSAGIAAAVQAHRMGKSVIVIEPSQRVGGLTTGGLGQTDIGNKAAIGGIAREFYEDIAAHYEDPSAWNWQREEEYRGGGQSRTAAGESAMWTFEPSVALAVYQDWIERDGLRVDYGKRLDRSSVMTTRSLPARIIAIRMESGETYRARMFIDATYEGDLLAAAGVSYTIGREANEQYGETLNGVQTKMGIYHQLRKGIDPYVVPGDPSSGLLPHIDPNGPGEEGAADHRVQAYCFRMCLTDHPQNRIPFHKPDGYQPLWYELLLRNYEAGENTAPWINSGMPNRKTDTNNRLGFSTDFIGQNYDYPEASYEEREKIVAEHRLYQQGLMWTLANHPRMPENVRKQVARWGMCKDEFQEGNGWQKQLYIREARRMVGEYVMTQKNCQGLPIEDPIGLAAYTMDSHHQQRYVDESGHVRNEGDVQVGGFPPYGISYRSLVPKQREVSNLLVPVCLSASHIAFGSIRMEPVFMVLGQTSATAAAMAIDDQVAVQKVDYERLAKRLVEDKQVLAYVGPKPKPGIDPKSLDGIVVDNSQAKTAGSWIPSSSTGNRVGIDYLHDSDASKGDCVVIYRAPLKQPGRYLVNLLWPVHSNRASNTLVKITDAAGQQHEVRVNQRDAKSGGRAKLGEFEFGANAIVEIRNDDSDGYVIADAVQFVPLGNAGD</sequence>
<proteinExistence type="predicted"/>
<dbReference type="Pfam" id="PF12831">
    <property type="entry name" value="FAD_oxidored"/>
    <property type="match status" value="1"/>
</dbReference>
<gene>
    <name evidence="7" type="ORF">RISK_003873</name>
</gene>